<comment type="caution">
    <text evidence="3">The sequence shown here is derived from an EMBL/GenBank/DDBJ whole genome shotgun (WGS) entry which is preliminary data.</text>
</comment>
<evidence type="ECO:0000256" key="2">
    <source>
        <dbReference type="SAM" id="Phobius"/>
    </source>
</evidence>
<accession>A0A8H5YAW0</accession>
<reference evidence="3 4" key="1">
    <citation type="submission" date="2020-05" db="EMBL/GenBank/DDBJ databases">
        <title>Identification and distribution of gene clusters putatively required for synthesis of sphingolipid metabolism inhibitors in phylogenetically diverse species of the filamentous fungus Fusarium.</title>
        <authorList>
            <person name="Kim H.-S."/>
            <person name="Busman M."/>
            <person name="Brown D.W."/>
            <person name="Divon H."/>
            <person name="Uhlig S."/>
            <person name="Proctor R.H."/>
        </authorList>
    </citation>
    <scope>NUCLEOTIDE SEQUENCE [LARGE SCALE GENOMIC DNA]</scope>
    <source>
        <strain evidence="3 4">NRRL 66235</strain>
    </source>
</reference>
<evidence type="ECO:0000313" key="3">
    <source>
        <dbReference type="EMBL" id="KAF5708769.1"/>
    </source>
</evidence>
<sequence>MITLDKINRYPFKLCKYRRKPQRFLHDQDYQFNTMSQNKKAGNPAPGQQPRDTIEQNAQQTLKADVLAMIERMRNRSGEDIAADSERLAAEAKRFYEEQMRIRSQKRREQMISITKLALPVVLIVGAWYWLW</sequence>
<protein>
    <submittedName>
        <fullName evidence="3">Uncharacterized protein</fullName>
    </submittedName>
</protein>
<organism evidence="3 4">
    <name type="scientific">Fusarium mundagurra</name>
    <dbReference type="NCBI Taxonomy" id="1567541"/>
    <lineage>
        <taxon>Eukaryota</taxon>
        <taxon>Fungi</taxon>
        <taxon>Dikarya</taxon>
        <taxon>Ascomycota</taxon>
        <taxon>Pezizomycotina</taxon>
        <taxon>Sordariomycetes</taxon>
        <taxon>Hypocreomycetidae</taxon>
        <taxon>Hypocreales</taxon>
        <taxon>Nectriaceae</taxon>
        <taxon>Fusarium</taxon>
        <taxon>Fusarium fujikuroi species complex</taxon>
    </lineage>
</organism>
<keyword evidence="2" id="KW-0812">Transmembrane</keyword>
<dbReference type="AlphaFoldDB" id="A0A8H5YAW0"/>
<gene>
    <name evidence="3" type="ORF">FMUND_10444</name>
</gene>
<evidence type="ECO:0000256" key="1">
    <source>
        <dbReference type="SAM" id="MobiDB-lite"/>
    </source>
</evidence>
<evidence type="ECO:0000313" key="4">
    <source>
        <dbReference type="Proteomes" id="UP000544331"/>
    </source>
</evidence>
<dbReference type="EMBL" id="JAAOAN010000378">
    <property type="protein sequence ID" value="KAF5708769.1"/>
    <property type="molecule type" value="Genomic_DNA"/>
</dbReference>
<name>A0A8H5YAW0_9HYPO</name>
<dbReference type="OrthoDB" id="5041248at2759"/>
<keyword evidence="2" id="KW-0472">Membrane</keyword>
<feature type="region of interest" description="Disordered" evidence="1">
    <location>
        <begin position="32"/>
        <end position="56"/>
    </location>
</feature>
<keyword evidence="2" id="KW-1133">Transmembrane helix</keyword>
<proteinExistence type="predicted"/>
<keyword evidence="4" id="KW-1185">Reference proteome</keyword>
<feature type="transmembrane region" description="Helical" evidence="2">
    <location>
        <begin position="111"/>
        <end position="131"/>
    </location>
</feature>
<dbReference type="Proteomes" id="UP000544331">
    <property type="component" value="Unassembled WGS sequence"/>
</dbReference>